<proteinExistence type="predicted"/>
<organism evidence="1 2">
    <name type="scientific">Steinernema carpocapsae</name>
    <name type="common">Entomopathogenic nematode</name>
    <dbReference type="NCBI Taxonomy" id="34508"/>
    <lineage>
        <taxon>Eukaryota</taxon>
        <taxon>Metazoa</taxon>
        <taxon>Ecdysozoa</taxon>
        <taxon>Nematoda</taxon>
        <taxon>Chromadorea</taxon>
        <taxon>Rhabditida</taxon>
        <taxon>Tylenchina</taxon>
        <taxon>Panagrolaimomorpha</taxon>
        <taxon>Strongyloidoidea</taxon>
        <taxon>Steinernematidae</taxon>
        <taxon>Steinernema</taxon>
    </lineage>
</organism>
<comment type="caution">
    <text evidence="1">The sequence shown here is derived from an EMBL/GenBank/DDBJ whole genome shotgun (WGS) entry which is preliminary data.</text>
</comment>
<evidence type="ECO:0000313" key="2">
    <source>
        <dbReference type="Proteomes" id="UP000298663"/>
    </source>
</evidence>
<sequence length="95" mass="11399">MKLLCSDRLLSRRRRRAADCQGQHHFFSRRWTFRSCSSHRLRPQRQRQQTRCSARKHKPQRLRGKICYKTLKFVPLDTLHLHPLVPSPQINASLL</sequence>
<dbReference type="Proteomes" id="UP000298663">
    <property type="component" value="Unassembled WGS sequence"/>
</dbReference>
<dbReference type="AlphaFoldDB" id="A0A4U5PF19"/>
<reference evidence="1 2" key="1">
    <citation type="journal article" date="2015" name="Genome Biol.">
        <title>Comparative genomics of Steinernema reveals deeply conserved gene regulatory networks.</title>
        <authorList>
            <person name="Dillman A.R."/>
            <person name="Macchietto M."/>
            <person name="Porter C.F."/>
            <person name="Rogers A."/>
            <person name="Williams B."/>
            <person name="Antoshechkin I."/>
            <person name="Lee M.M."/>
            <person name="Goodwin Z."/>
            <person name="Lu X."/>
            <person name="Lewis E.E."/>
            <person name="Goodrich-Blair H."/>
            <person name="Stock S.P."/>
            <person name="Adams B.J."/>
            <person name="Sternberg P.W."/>
            <person name="Mortazavi A."/>
        </authorList>
    </citation>
    <scope>NUCLEOTIDE SEQUENCE [LARGE SCALE GENOMIC DNA]</scope>
    <source>
        <strain evidence="1 2">ALL</strain>
    </source>
</reference>
<name>A0A4U5PF19_STECR</name>
<reference evidence="1 2" key="2">
    <citation type="journal article" date="2019" name="G3 (Bethesda)">
        <title>Hybrid Assembly of the Genome of the Entomopathogenic Nematode Steinernema carpocapsae Identifies the X-Chromosome.</title>
        <authorList>
            <person name="Serra L."/>
            <person name="Macchietto M."/>
            <person name="Macias-Munoz A."/>
            <person name="McGill C.J."/>
            <person name="Rodriguez I.M."/>
            <person name="Rodriguez B."/>
            <person name="Murad R."/>
            <person name="Mortazavi A."/>
        </authorList>
    </citation>
    <scope>NUCLEOTIDE SEQUENCE [LARGE SCALE GENOMIC DNA]</scope>
    <source>
        <strain evidence="1 2">ALL</strain>
    </source>
</reference>
<evidence type="ECO:0000313" key="1">
    <source>
        <dbReference type="EMBL" id="TKR94966.1"/>
    </source>
</evidence>
<dbReference type="EMBL" id="AZBU02000002">
    <property type="protein sequence ID" value="TKR94966.1"/>
    <property type="molecule type" value="Genomic_DNA"/>
</dbReference>
<keyword evidence="2" id="KW-1185">Reference proteome</keyword>
<accession>A0A4U5PF19</accession>
<gene>
    <name evidence="1" type="ORF">L596_009191</name>
</gene>
<protein>
    <submittedName>
        <fullName evidence="1">Uncharacterized protein</fullName>
    </submittedName>
</protein>